<dbReference type="PANTHER" id="PTHR31760">
    <property type="entry name" value="S-ADENOSYL-L-METHIONINE-DEPENDENT METHYLTRANSFERASES SUPERFAMILY PROTEIN"/>
    <property type="match status" value="1"/>
</dbReference>
<keyword evidence="2 6" id="KW-0698">rRNA processing</keyword>
<gene>
    <name evidence="6 7" type="primary">rsmG</name>
    <name evidence="7" type="ORF">IAC72_00810</name>
</gene>
<evidence type="ECO:0000256" key="2">
    <source>
        <dbReference type="ARBA" id="ARBA00022552"/>
    </source>
</evidence>
<evidence type="ECO:0000256" key="5">
    <source>
        <dbReference type="ARBA" id="ARBA00022691"/>
    </source>
</evidence>
<comment type="similarity">
    <text evidence="6">Belongs to the methyltransferase superfamily. RNA methyltransferase RsmG family.</text>
</comment>
<feature type="binding site" evidence="6">
    <location>
        <begin position="122"/>
        <end position="123"/>
    </location>
    <ligand>
        <name>S-adenosyl-L-methionine</name>
        <dbReference type="ChEBI" id="CHEBI:59789"/>
    </ligand>
</feature>
<dbReference type="NCBIfam" id="TIGR00138">
    <property type="entry name" value="rsmG_gidB"/>
    <property type="match status" value="1"/>
</dbReference>
<evidence type="ECO:0000313" key="8">
    <source>
        <dbReference type="Proteomes" id="UP000886852"/>
    </source>
</evidence>
<accession>A0A9D1MW01</accession>
<dbReference type="AlphaFoldDB" id="A0A9D1MW01"/>
<dbReference type="GO" id="GO:0070043">
    <property type="term" value="F:rRNA (guanine-N7-)-methyltransferase activity"/>
    <property type="evidence" value="ECO:0007669"/>
    <property type="project" value="UniProtKB-UniRule"/>
</dbReference>
<keyword evidence="4 6" id="KW-0808">Transferase</keyword>
<dbReference type="InterPro" id="IPR029063">
    <property type="entry name" value="SAM-dependent_MTases_sf"/>
</dbReference>
<keyword evidence="3 6" id="KW-0489">Methyltransferase</keyword>
<evidence type="ECO:0000256" key="1">
    <source>
        <dbReference type="ARBA" id="ARBA00022490"/>
    </source>
</evidence>
<organism evidence="7 8">
    <name type="scientific">Candidatus Fimimonas merdipullorum</name>
    <dbReference type="NCBI Taxonomy" id="2840822"/>
    <lineage>
        <taxon>Bacteria</taxon>
        <taxon>Pseudomonadati</taxon>
        <taxon>Myxococcota</taxon>
        <taxon>Myxococcia</taxon>
        <taxon>Myxococcales</taxon>
        <taxon>Cystobacterineae</taxon>
        <taxon>Myxococcaceae</taxon>
        <taxon>Myxococcaceae incertae sedis</taxon>
        <taxon>Candidatus Fimimonas</taxon>
    </lineage>
</organism>
<keyword evidence="1 6" id="KW-0963">Cytoplasm</keyword>
<dbReference type="FunFam" id="3.40.50.150:FF:000041">
    <property type="entry name" value="Ribosomal RNA small subunit methyltransferase G"/>
    <property type="match status" value="1"/>
</dbReference>
<name>A0A9D1MW01_9BACT</name>
<protein>
    <recommendedName>
        <fullName evidence="6">Ribosomal RNA small subunit methyltransferase G</fullName>
        <ecNumber evidence="6">2.1.1.-</ecNumber>
    </recommendedName>
    <alternativeName>
        <fullName evidence="6">16S rRNA 7-methylguanosine methyltransferase</fullName>
        <shortName evidence="6">16S rRNA m7G methyltransferase</shortName>
    </alternativeName>
</protein>
<feature type="binding site" evidence="6">
    <location>
        <position position="77"/>
    </location>
    <ligand>
        <name>S-adenosyl-L-methionine</name>
        <dbReference type="ChEBI" id="CHEBI:59789"/>
    </ligand>
</feature>
<dbReference type="CDD" id="cd02440">
    <property type="entry name" value="AdoMet_MTases"/>
    <property type="match status" value="1"/>
</dbReference>
<dbReference type="Proteomes" id="UP000886852">
    <property type="component" value="Unassembled WGS sequence"/>
</dbReference>
<dbReference type="EMBL" id="DVOC01000016">
    <property type="protein sequence ID" value="HIU90542.1"/>
    <property type="molecule type" value="Genomic_DNA"/>
</dbReference>
<comment type="subcellular location">
    <subcellularLocation>
        <location evidence="6">Cytoplasm</location>
    </subcellularLocation>
</comment>
<keyword evidence="5 6" id="KW-0949">S-adenosyl-L-methionine</keyword>
<dbReference type="PANTHER" id="PTHR31760:SF0">
    <property type="entry name" value="S-ADENOSYL-L-METHIONINE-DEPENDENT METHYLTRANSFERASES SUPERFAMILY PROTEIN"/>
    <property type="match status" value="1"/>
</dbReference>
<dbReference type="HAMAP" id="MF_00074">
    <property type="entry name" value="16SrRNA_methyltr_G"/>
    <property type="match status" value="1"/>
</dbReference>
<evidence type="ECO:0000313" key="7">
    <source>
        <dbReference type="EMBL" id="HIU90542.1"/>
    </source>
</evidence>
<dbReference type="Gene3D" id="3.40.50.150">
    <property type="entry name" value="Vaccinia Virus protein VP39"/>
    <property type="match status" value="1"/>
</dbReference>
<proteinExistence type="inferred from homology"/>
<feature type="binding site" evidence="6">
    <location>
        <position position="139"/>
    </location>
    <ligand>
        <name>S-adenosyl-L-methionine</name>
        <dbReference type="ChEBI" id="CHEBI:59789"/>
    </ligand>
</feature>
<comment type="caution">
    <text evidence="7">The sequence shown here is derived from an EMBL/GenBank/DDBJ whole genome shotgun (WGS) entry which is preliminary data.</text>
</comment>
<dbReference type="EC" id="2.1.1.-" evidence="6"/>
<comment type="function">
    <text evidence="6">Specifically methylates the N7 position of a guanine in 16S rRNA.</text>
</comment>
<dbReference type="SUPFAM" id="SSF53335">
    <property type="entry name" value="S-adenosyl-L-methionine-dependent methyltransferases"/>
    <property type="match status" value="1"/>
</dbReference>
<evidence type="ECO:0000256" key="6">
    <source>
        <dbReference type="HAMAP-Rule" id="MF_00074"/>
    </source>
</evidence>
<sequence>MIIQYLYQNTGINLDGEQQSKLDAYCDFLLEENEKYNLTAITEREAVWEKHFADSILGSVLTPQNATVCDVGCGAGFPSLPLKIARPDLSVTLVDSLQKRVDFCRALCNRMRIAAEFFHARAEDFSKTHRELFDVAVARAVAPLPVLLEYTAQVVKLGGSVLAYKTDISETLSAQNACATLGLVFAESKSFTLPDGSRRCILRYEKTSHTPLKYPRGQNKPRKAPL</sequence>
<evidence type="ECO:0000256" key="3">
    <source>
        <dbReference type="ARBA" id="ARBA00022603"/>
    </source>
</evidence>
<dbReference type="InterPro" id="IPR003682">
    <property type="entry name" value="rRNA_ssu_MeTfrase_G"/>
</dbReference>
<dbReference type="Pfam" id="PF02527">
    <property type="entry name" value="GidB"/>
    <property type="match status" value="1"/>
</dbReference>
<feature type="binding site" evidence="6">
    <location>
        <position position="72"/>
    </location>
    <ligand>
        <name>S-adenosyl-L-methionine</name>
        <dbReference type="ChEBI" id="CHEBI:59789"/>
    </ligand>
</feature>
<reference evidence="7" key="2">
    <citation type="journal article" date="2021" name="PeerJ">
        <title>Extensive microbial diversity within the chicken gut microbiome revealed by metagenomics and culture.</title>
        <authorList>
            <person name="Gilroy R."/>
            <person name="Ravi A."/>
            <person name="Getino M."/>
            <person name="Pursley I."/>
            <person name="Horton D.L."/>
            <person name="Alikhan N.F."/>
            <person name="Baker D."/>
            <person name="Gharbi K."/>
            <person name="Hall N."/>
            <person name="Watson M."/>
            <person name="Adriaenssens E.M."/>
            <person name="Foster-Nyarko E."/>
            <person name="Jarju S."/>
            <person name="Secka A."/>
            <person name="Antonio M."/>
            <person name="Oren A."/>
            <person name="Chaudhuri R.R."/>
            <person name="La Ragione R."/>
            <person name="Hildebrand F."/>
            <person name="Pallen M.J."/>
        </authorList>
    </citation>
    <scope>NUCLEOTIDE SEQUENCE</scope>
    <source>
        <strain evidence="7">ChiHjej12B11-7776</strain>
    </source>
</reference>
<reference evidence="7" key="1">
    <citation type="submission" date="2020-10" db="EMBL/GenBank/DDBJ databases">
        <authorList>
            <person name="Gilroy R."/>
        </authorList>
    </citation>
    <scope>NUCLEOTIDE SEQUENCE</scope>
    <source>
        <strain evidence="7">ChiHjej12B11-7776</strain>
    </source>
</reference>
<evidence type="ECO:0000256" key="4">
    <source>
        <dbReference type="ARBA" id="ARBA00022679"/>
    </source>
</evidence>
<comment type="caution">
    <text evidence="6">Lacks conserved residue(s) required for the propagation of feature annotation.</text>
</comment>
<dbReference type="GO" id="GO:0005829">
    <property type="term" value="C:cytosol"/>
    <property type="evidence" value="ECO:0007669"/>
    <property type="project" value="TreeGrafter"/>
</dbReference>